<dbReference type="GO" id="GO:0005886">
    <property type="term" value="C:plasma membrane"/>
    <property type="evidence" value="ECO:0007669"/>
    <property type="project" value="UniProtKB-SubCell"/>
</dbReference>
<evidence type="ECO:0000256" key="2">
    <source>
        <dbReference type="ARBA" id="ARBA00022475"/>
    </source>
</evidence>
<dbReference type="RefSeq" id="WP_192752818.1">
    <property type="nucleotide sequence ID" value="NZ_BAABJL010000142.1"/>
</dbReference>
<dbReference type="EMBL" id="JADBEM010000001">
    <property type="protein sequence ID" value="MBE1609202.1"/>
    <property type="molecule type" value="Genomic_DNA"/>
</dbReference>
<evidence type="ECO:0000256" key="1">
    <source>
        <dbReference type="ARBA" id="ARBA00004651"/>
    </source>
</evidence>
<keyword evidence="2" id="KW-1003">Cell membrane</keyword>
<feature type="transmembrane region" description="Helical" evidence="6">
    <location>
        <begin position="85"/>
        <end position="105"/>
    </location>
</feature>
<evidence type="ECO:0000259" key="7">
    <source>
        <dbReference type="Pfam" id="PF05231"/>
    </source>
</evidence>
<evidence type="ECO:0000313" key="8">
    <source>
        <dbReference type="EMBL" id="MBE1609202.1"/>
    </source>
</evidence>
<accession>A0A927MZT4</accession>
<feature type="transmembrane region" description="Helical" evidence="6">
    <location>
        <begin position="191"/>
        <end position="210"/>
    </location>
</feature>
<protein>
    <submittedName>
        <fullName evidence="8">Integral membrane sensor domain MASE1</fullName>
    </submittedName>
</protein>
<feature type="transmembrane region" description="Helical" evidence="6">
    <location>
        <begin position="272"/>
        <end position="289"/>
    </location>
</feature>
<evidence type="ECO:0000256" key="4">
    <source>
        <dbReference type="ARBA" id="ARBA00022989"/>
    </source>
</evidence>
<keyword evidence="5 6" id="KW-0472">Membrane</keyword>
<feature type="transmembrane region" description="Helical" evidence="6">
    <location>
        <begin position="157"/>
        <end position="179"/>
    </location>
</feature>
<gene>
    <name evidence="8" type="ORF">HEB94_006050</name>
</gene>
<evidence type="ECO:0000256" key="3">
    <source>
        <dbReference type="ARBA" id="ARBA00022692"/>
    </source>
</evidence>
<keyword evidence="9" id="KW-1185">Reference proteome</keyword>
<comment type="subcellular location">
    <subcellularLocation>
        <location evidence="1">Cell membrane</location>
        <topology evidence="1">Multi-pass membrane protein</topology>
    </subcellularLocation>
</comment>
<dbReference type="AlphaFoldDB" id="A0A927MZT4"/>
<feature type="transmembrane region" description="Helical" evidence="6">
    <location>
        <begin position="216"/>
        <end position="233"/>
    </location>
</feature>
<feature type="transmembrane region" description="Helical" evidence="6">
    <location>
        <begin position="240"/>
        <end position="260"/>
    </location>
</feature>
<keyword evidence="3 6" id="KW-0812">Transmembrane</keyword>
<feature type="domain" description="MASE1" evidence="7">
    <location>
        <begin position="22"/>
        <end position="290"/>
    </location>
</feature>
<reference evidence="8" key="1">
    <citation type="submission" date="2020-10" db="EMBL/GenBank/DDBJ databases">
        <title>Sequencing the genomes of 1000 actinobacteria strains.</title>
        <authorList>
            <person name="Klenk H.-P."/>
        </authorList>
    </citation>
    <scope>NUCLEOTIDE SEQUENCE</scope>
    <source>
        <strain evidence="8">DSM 45354</strain>
    </source>
</reference>
<sequence>MATTGRVAIPGPALTVIECLVVAGAYYGLAQLGPMQHLGPGPVRLLWPPTGIAVAAVLLAGPRILPGVGVGSFLVNMFALHRPPPQSVVLCAGTVAAVSLTFLLLRRMGFHRELDRLRDALSLVFATLAAMVLNTSVSMSVLVLAGLQSDNAFWLRWLLLWMSNVMGVLLLAPVLLLLYRVRRPRRVRPLRVLEIAVILTGTFLVTLLATRSSTQFLFLVFPFLIWAALRFQLPGAAPCALIASIVVTYGASNAGGPFAGHGFVSNLITIETFNGSMALTALVLAAIIAELTRAYGRVEDAANEIAAAVNRLDERLRPEDAPSHGQRRRST</sequence>
<evidence type="ECO:0000313" key="9">
    <source>
        <dbReference type="Proteomes" id="UP000638648"/>
    </source>
</evidence>
<comment type="caution">
    <text evidence="8">The sequence shown here is derived from an EMBL/GenBank/DDBJ whole genome shotgun (WGS) entry which is preliminary data.</text>
</comment>
<dbReference type="Pfam" id="PF05231">
    <property type="entry name" value="MASE1"/>
    <property type="match status" value="1"/>
</dbReference>
<dbReference type="Proteomes" id="UP000638648">
    <property type="component" value="Unassembled WGS sequence"/>
</dbReference>
<keyword evidence="4 6" id="KW-1133">Transmembrane helix</keyword>
<feature type="transmembrane region" description="Helical" evidence="6">
    <location>
        <begin position="117"/>
        <end position="145"/>
    </location>
</feature>
<name>A0A927MZT4_9ACTN</name>
<proteinExistence type="predicted"/>
<feature type="transmembrane region" description="Helical" evidence="6">
    <location>
        <begin position="12"/>
        <end position="33"/>
    </location>
</feature>
<evidence type="ECO:0000256" key="6">
    <source>
        <dbReference type="SAM" id="Phobius"/>
    </source>
</evidence>
<organism evidence="8 9">
    <name type="scientific">Actinopolymorpha pittospori</name>
    <dbReference type="NCBI Taxonomy" id="648752"/>
    <lineage>
        <taxon>Bacteria</taxon>
        <taxon>Bacillati</taxon>
        <taxon>Actinomycetota</taxon>
        <taxon>Actinomycetes</taxon>
        <taxon>Propionibacteriales</taxon>
        <taxon>Actinopolymorphaceae</taxon>
        <taxon>Actinopolymorpha</taxon>
    </lineage>
</organism>
<evidence type="ECO:0000256" key="5">
    <source>
        <dbReference type="ARBA" id="ARBA00023136"/>
    </source>
</evidence>
<dbReference type="InterPro" id="IPR007895">
    <property type="entry name" value="MASE1"/>
</dbReference>